<reference evidence="5 6" key="1">
    <citation type="submission" date="2018-12" db="EMBL/GenBank/DDBJ databases">
        <title>Draft genome sequence of Xylaria grammica IHI A82.</title>
        <authorList>
            <person name="Buettner E."/>
            <person name="Kellner H."/>
        </authorList>
    </citation>
    <scope>NUCLEOTIDE SEQUENCE [LARGE SCALE GENOMIC DNA]</scope>
    <source>
        <strain evidence="5 6">IHI A82</strain>
    </source>
</reference>
<proteinExistence type="inferred from homology"/>
<dbReference type="GO" id="GO:0052689">
    <property type="term" value="F:carboxylic ester hydrolase activity"/>
    <property type="evidence" value="ECO:0007669"/>
    <property type="project" value="TreeGrafter"/>
</dbReference>
<dbReference type="SUPFAM" id="SSF53474">
    <property type="entry name" value="alpha/beta-Hydrolases"/>
    <property type="match status" value="1"/>
</dbReference>
<feature type="domain" description="Carboxylesterase type B" evidence="4">
    <location>
        <begin position="35"/>
        <end position="534"/>
    </location>
</feature>
<evidence type="ECO:0000313" key="5">
    <source>
        <dbReference type="EMBL" id="RWA11924.1"/>
    </source>
</evidence>
<dbReference type="EC" id="3.1.1.-" evidence="3"/>
<keyword evidence="2 3" id="KW-0378">Hydrolase</keyword>
<dbReference type="Gene3D" id="3.40.50.1820">
    <property type="entry name" value="alpha/beta hydrolase"/>
    <property type="match status" value="1"/>
</dbReference>
<evidence type="ECO:0000256" key="3">
    <source>
        <dbReference type="RuleBase" id="RU361235"/>
    </source>
</evidence>
<feature type="chain" id="PRO_5018822788" description="Carboxylic ester hydrolase" evidence="3">
    <location>
        <begin position="29"/>
        <end position="559"/>
    </location>
</feature>
<organism evidence="5 6">
    <name type="scientific">Xylaria grammica</name>
    <dbReference type="NCBI Taxonomy" id="363999"/>
    <lineage>
        <taxon>Eukaryota</taxon>
        <taxon>Fungi</taxon>
        <taxon>Dikarya</taxon>
        <taxon>Ascomycota</taxon>
        <taxon>Pezizomycotina</taxon>
        <taxon>Sordariomycetes</taxon>
        <taxon>Xylariomycetidae</taxon>
        <taxon>Xylariales</taxon>
        <taxon>Xylariaceae</taxon>
        <taxon>Xylaria</taxon>
    </lineage>
</organism>
<evidence type="ECO:0000313" key="6">
    <source>
        <dbReference type="Proteomes" id="UP000286045"/>
    </source>
</evidence>
<protein>
    <recommendedName>
        <fullName evidence="3">Carboxylic ester hydrolase</fullName>
        <ecNumber evidence="3">3.1.1.-</ecNumber>
    </recommendedName>
</protein>
<accession>A0A439DBZ0</accession>
<dbReference type="InterPro" id="IPR050654">
    <property type="entry name" value="AChE-related_enzymes"/>
</dbReference>
<dbReference type="InterPro" id="IPR019826">
    <property type="entry name" value="Carboxylesterase_B_AS"/>
</dbReference>
<dbReference type="InterPro" id="IPR019819">
    <property type="entry name" value="Carboxylesterase_B_CS"/>
</dbReference>
<dbReference type="PROSITE" id="PS00941">
    <property type="entry name" value="CARBOXYLESTERASE_B_2"/>
    <property type="match status" value="1"/>
</dbReference>
<dbReference type="PANTHER" id="PTHR43918:SF4">
    <property type="entry name" value="CARBOXYLIC ESTER HYDROLASE"/>
    <property type="match status" value="1"/>
</dbReference>
<dbReference type="AlphaFoldDB" id="A0A439DBZ0"/>
<evidence type="ECO:0000256" key="2">
    <source>
        <dbReference type="ARBA" id="ARBA00022801"/>
    </source>
</evidence>
<evidence type="ECO:0000259" key="4">
    <source>
        <dbReference type="Pfam" id="PF00135"/>
    </source>
</evidence>
<dbReference type="Pfam" id="PF00135">
    <property type="entry name" value="COesterase"/>
    <property type="match status" value="1"/>
</dbReference>
<sequence>MRSHAVSAQHVFCTILLAAFSWTSAVLADYEAPVPKATVKNGTIIGRHLVGIWDQDLFLGIPYAQPPTGPLRFKSPQPPNDTYETPLDASSYGYSCYQESATFNISEDCLTLNVVRPHNVTETDRLPVLVWIYGGGLFSGSSADPQYNLSGVVRVSQESQQPVIAVSINYRVGIFGFFQTPQVLAEGSSNAGLLDQRLALTWIQENIATFGGDPDRVTVWGESAGAQSIALHLHSFGGRDDKLFQAAILESGSSIGVALQPLAYYASPVDNLAQTVGCNDTLDQLACLRGVSPEKIFSARGSIYWDPLVDGDFLTDYPSVLAEAGSFIKVPLLIGNNNDEGISFSPTGFNDSTSIYYGLLSNPGFSGLAGLPYQISPASARRLLELYPNEPSQEPPYDVTNDTIFPEYGLQWRRACAIYGDIVMIAGRRKLCAQYAEAGQPVYSYRFATRPWGAAEAAGVQHFVNVAFSFQNITGTLGPLSSHKDISTDIGRSYLNFVYRHDPNADKEGARTALPHWPRWTATRPSNMVLNATQPVVERDNFREGGIAFIQSISRELLA</sequence>
<dbReference type="InterPro" id="IPR029058">
    <property type="entry name" value="AB_hydrolase_fold"/>
</dbReference>
<name>A0A439DBZ0_9PEZI</name>
<comment type="caution">
    <text evidence="5">The sequence shown here is derived from an EMBL/GenBank/DDBJ whole genome shotgun (WGS) entry which is preliminary data.</text>
</comment>
<dbReference type="EMBL" id="RYZI01000065">
    <property type="protein sequence ID" value="RWA11924.1"/>
    <property type="molecule type" value="Genomic_DNA"/>
</dbReference>
<dbReference type="Proteomes" id="UP000286045">
    <property type="component" value="Unassembled WGS sequence"/>
</dbReference>
<dbReference type="PANTHER" id="PTHR43918">
    <property type="entry name" value="ACETYLCHOLINESTERASE"/>
    <property type="match status" value="1"/>
</dbReference>
<keyword evidence="3" id="KW-0732">Signal</keyword>
<dbReference type="InterPro" id="IPR002018">
    <property type="entry name" value="CarbesteraseB"/>
</dbReference>
<dbReference type="PROSITE" id="PS00122">
    <property type="entry name" value="CARBOXYLESTERASE_B_1"/>
    <property type="match status" value="1"/>
</dbReference>
<keyword evidence="6" id="KW-1185">Reference proteome</keyword>
<evidence type="ECO:0000256" key="1">
    <source>
        <dbReference type="ARBA" id="ARBA00005964"/>
    </source>
</evidence>
<gene>
    <name evidence="5" type="ORF">EKO27_g3154</name>
</gene>
<dbReference type="STRING" id="363999.A0A439DBZ0"/>
<feature type="signal peptide" evidence="3">
    <location>
        <begin position="1"/>
        <end position="28"/>
    </location>
</feature>
<comment type="similarity">
    <text evidence="1 3">Belongs to the type-B carboxylesterase/lipase family.</text>
</comment>